<dbReference type="GO" id="GO:0016780">
    <property type="term" value="F:phosphotransferase activity, for other substituted phosphate groups"/>
    <property type="evidence" value="ECO:0007669"/>
    <property type="project" value="TreeGrafter"/>
</dbReference>
<dbReference type="InterPro" id="IPR003362">
    <property type="entry name" value="Bact_transf"/>
</dbReference>
<feature type="transmembrane region" description="Helical" evidence="7">
    <location>
        <begin position="42"/>
        <end position="60"/>
    </location>
</feature>
<evidence type="ECO:0000256" key="7">
    <source>
        <dbReference type="SAM" id="Phobius"/>
    </source>
</evidence>
<evidence type="ECO:0000256" key="5">
    <source>
        <dbReference type="ARBA" id="ARBA00022989"/>
    </source>
</evidence>
<evidence type="ECO:0000313" key="10">
    <source>
        <dbReference type="Proteomes" id="UP000005384"/>
    </source>
</evidence>
<gene>
    <name evidence="9" type="ORF">HMPREF9473_02352</name>
</gene>
<dbReference type="Pfam" id="PF13727">
    <property type="entry name" value="CoA_binding_3"/>
    <property type="match status" value="1"/>
</dbReference>
<feature type="transmembrane region" description="Helical" evidence="7">
    <location>
        <begin position="81"/>
        <end position="100"/>
    </location>
</feature>
<keyword evidence="10" id="KW-1185">Reference proteome</keyword>
<dbReference type="Pfam" id="PF02397">
    <property type="entry name" value="Bac_transf"/>
    <property type="match status" value="1"/>
</dbReference>
<dbReference type="Proteomes" id="UP000005384">
    <property type="component" value="Unassembled WGS sequence"/>
</dbReference>
<keyword evidence="4 7" id="KW-0812">Transmembrane</keyword>
<dbReference type="GO" id="GO:0016020">
    <property type="term" value="C:membrane"/>
    <property type="evidence" value="ECO:0007669"/>
    <property type="project" value="UniProtKB-SubCell"/>
</dbReference>
<comment type="caution">
    <text evidence="9">The sequence shown here is derived from an EMBL/GenBank/DDBJ whole genome shotgun (WGS) entry which is preliminary data.</text>
</comment>
<evidence type="ECO:0000256" key="6">
    <source>
        <dbReference type="ARBA" id="ARBA00023136"/>
    </source>
</evidence>
<dbReference type="PANTHER" id="PTHR30576">
    <property type="entry name" value="COLANIC BIOSYNTHESIS UDP-GLUCOSE LIPID CARRIER TRANSFERASE"/>
    <property type="match status" value="1"/>
</dbReference>
<dbReference type="HOGENOM" id="CLU_024920_3_4_9"/>
<dbReference type="OrthoDB" id="9808602at2"/>
<evidence type="ECO:0000256" key="2">
    <source>
        <dbReference type="ARBA" id="ARBA00006464"/>
    </source>
</evidence>
<feature type="domain" description="Bacterial sugar transferase" evidence="8">
    <location>
        <begin position="274"/>
        <end position="462"/>
    </location>
</feature>
<comment type="subcellular location">
    <subcellularLocation>
        <location evidence="1">Membrane</location>
        <topology evidence="1">Multi-pass membrane protein</topology>
    </subcellularLocation>
</comment>
<feature type="transmembrane region" description="Helical" evidence="7">
    <location>
        <begin position="279"/>
        <end position="300"/>
    </location>
</feature>
<keyword evidence="6 7" id="KW-0472">Membrane</keyword>
<dbReference type="EMBL" id="ADLN01000049">
    <property type="protein sequence ID" value="EHI59672.1"/>
    <property type="molecule type" value="Genomic_DNA"/>
</dbReference>
<dbReference type="PANTHER" id="PTHR30576:SF10">
    <property type="entry name" value="SLL5057 PROTEIN"/>
    <property type="match status" value="1"/>
</dbReference>
<dbReference type="NCBIfam" id="TIGR03025">
    <property type="entry name" value="EPS_sugtrans"/>
    <property type="match status" value="1"/>
</dbReference>
<evidence type="ECO:0000256" key="4">
    <source>
        <dbReference type="ARBA" id="ARBA00022692"/>
    </source>
</evidence>
<dbReference type="InterPro" id="IPR017475">
    <property type="entry name" value="EPS_sugar_tfrase"/>
</dbReference>
<comment type="similarity">
    <text evidence="2">Belongs to the bacterial sugar transferase family.</text>
</comment>
<keyword evidence="3" id="KW-0808">Transferase</keyword>
<dbReference type="AlphaFoldDB" id="G5IFS4"/>
<evidence type="ECO:0000256" key="1">
    <source>
        <dbReference type="ARBA" id="ARBA00004141"/>
    </source>
</evidence>
<feature type="transmembrane region" description="Helical" evidence="7">
    <location>
        <begin position="12"/>
        <end position="30"/>
    </location>
</feature>
<proteinExistence type="inferred from homology"/>
<evidence type="ECO:0000313" key="9">
    <source>
        <dbReference type="EMBL" id="EHI59672.1"/>
    </source>
</evidence>
<organism evidence="9 10">
    <name type="scientific">Hungatella hathewayi WAL-18680</name>
    <dbReference type="NCBI Taxonomy" id="742737"/>
    <lineage>
        <taxon>Bacteria</taxon>
        <taxon>Bacillati</taxon>
        <taxon>Bacillota</taxon>
        <taxon>Clostridia</taxon>
        <taxon>Lachnospirales</taxon>
        <taxon>Lachnospiraceae</taxon>
        <taxon>Hungatella</taxon>
    </lineage>
</organism>
<dbReference type="Gene3D" id="3.40.50.720">
    <property type="entry name" value="NAD(P)-binding Rossmann-like Domain"/>
    <property type="match status" value="1"/>
</dbReference>
<evidence type="ECO:0000259" key="8">
    <source>
        <dbReference type="Pfam" id="PF02397"/>
    </source>
</evidence>
<evidence type="ECO:0000256" key="3">
    <source>
        <dbReference type="ARBA" id="ARBA00022679"/>
    </source>
</evidence>
<reference evidence="9 10" key="1">
    <citation type="submission" date="2011-08" db="EMBL/GenBank/DDBJ databases">
        <title>The Genome Sequence of Clostridium hathewayi WAL-18680.</title>
        <authorList>
            <consortium name="The Broad Institute Genome Sequencing Platform"/>
            <person name="Earl A."/>
            <person name="Ward D."/>
            <person name="Feldgarden M."/>
            <person name="Gevers D."/>
            <person name="Finegold S.M."/>
            <person name="Summanen P.H."/>
            <person name="Molitoris D.R."/>
            <person name="Song M."/>
            <person name="Daigneault M."/>
            <person name="Allen-Vercoe E."/>
            <person name="Young S.K."/>
            <person name="Zeng Q."/>
            <person name="Gargeya S."/>
            <person name="Fitzgerald M."/>
            <person name="Haas B."/>
            <person name="Abouelleil A."/>
            <person name="Alvarado L."/>
            <person name="Arachchi H.M."/>
            <person name="Berlin A."/>
            <person name="Brown A."/>
            <person name="Chapman S.B."/>
            <person name="Chen Z."/>
            <person name="Dunbar C."/>
            <person name="Freedman E."/>
            <person name="Gearin G."/>
            <person name="Gellesch M."/>
            <person name="Goldberg J."/>
            <person name="Griggs A."/>
            <person name="Gujja S."/>
            <person name="Heiman D."/>
            <person name="Howarth C."/>
            <person name="Larson L."/>
            <person name="Lui A."/>
            <person name="MacDonald P.J.P."/>
            <person name="Montmayeur A."/>
            <person name="Murphy C."/>
            <person name="Neiman D."/>
            <person name="Pearson M."/>
            <person name="Priest M."/>
            <person name="Roberts A."/>
            <person name="Saif S."/>
            <person name="Shea T."/>
            <person name="Shenoy N."/>
            <person name="Sisk P."/>
            <person name="Stolte C."/>
            <person name="Sykes S."/>
            <person name="Wortman J."/>
            <person name="Nusbaum C."/>
            <person name="Birren B."/>
        </authorList>
    </citation>
    <scope>NUCLEOTIDE SEQUENCE [LARGE SCALE GENOMIC DNA]</scope>
    <source>
        <strain evidence="9 10">WAL-18680</strain>
    </source>
</reference>
<accession>G5IFS4</accession>
<feature type="transmembrane region" description="Helical" evidence="7">
    <location>
        <begin position="106"/>
        <end position="125"/>
    </location>
</feature>
<name>G5IFS4_9FIRM</name>
<keyword evidence="5 7" id="KW-1133">Transmembrane helix</keyword>
<protein>
    <recommendedName>
        <fullName evidence="8">Bacterial sugar transferase domain-containing protein</fullName>
    </recommendedName>
</protein>
<dbReference type="RefSeq" id="WP_006780332.1">
    <property type="nucleotide sequence ID" value="NZ_CP040506.1"/>
</dbReference>
<sequence>MYTGKKYFEEGLVTLIDTICIIFSMMIAGALRYGGTFASEKIAFAMVTSLVGYLAVRAIFPSDSSLSIRGYYEEALRVLRIHLLFFIVTVVFLYISHQGFEISRLMLGYFYCIDMVLMYLARLVLKMYLFKHYRMGNRSRRLLVLTDSEQVKDVIFSLRVNSSWDFRIVGAAVYDLDMTGMEVHGVPVVCGRDNLIDYARTHAVDEIFIRIDKKFPISMRNMVMELESMGVVVDVNIQIYDMDISVEKTLNQIGIYQVVTFGRKILTYQEQAMKRGLDILGGLAGMVILGIAAIFVAPAIKLESPGPVFFKQTRVGKNGRYFQLYKFRSMYQDAEERKKELMEKNEMNGLMFKIQDDPRVTKVGKFIRKTSIDELPQFWNVLKGDMSLVGTRPPTVDEYRQYKPEYKTRLSLMPGLTGVWQVSGRSKVTDFEEVMEMDVQYIDNWSLKNDIKIILQTVGVVVFGKGAV</sequence>
<dbReference type="PATRIC" id="fig|742737.3.peg.2376"/>